<organism evidence="1">
    <name type="scientific">marine sediment metagenome</name>
    <dbReference type="NCBI Taxonomy" id="412755"/>
    <lineage>
        <taxon>unclassified sequences</taxon>
        <taxon>metagenomes</taxon>
        <taxon>ecological metagenomes</taxon>
    </lineage>
</organism>
<dbReference type="InterPro" id="IPR043502">
    <property type="entry name" value="DNA/RNA_pol_sf"/>
</dbReference>
<feature type="non-terminal residue" evidence="1">
    <location>
        <position position="121"/>
    </location>
</feature>
<dbReference type="AlphaFoldDB" id="X1IAS1"/>
<sequence length="121" mass="13691">MYLYQLMKTVGSGNYFYCDTDSLIVNDKGLENLGSLINEINLGCLKIEESIPWVNIRGLKDYETENKSVIKGISKNAVKLDDGSFQQQQWPSLRGILRGSDSDSYTVKKVTKILTRKYTKG</sequence>
<dbReference type="SUPFAM" id="SSF56672">
    <property type="entry name" value="DNA/RNA polymerases"/>
    <property type="match status" value="1"/>
</dbReference>
<evidence type="ECO:0000313" key="1">
    <source>
        <dbReference type="EMBL" id="GAH79481.1"/>
    </source>
</evidence>
<reference evidence="1" key="1">
    <citation type="journal article" date="2014" name="Front. Microbiol.">
        <title>High frequency of phylogenetically diverse reductive dehalogenase-homologous genes in deep subseafloor sedimentary metagenomes.</title>
        <authorList>
            <person name="Kawai M."/>
            <person name="Futagami T."/>
            <person name="Toyoda A."/>
            <person name="Takaki Y."/>
            <person name="Nishi S."/>
            <person name="Hori S."/>
            <person name="Arai W."/>
            <person name="Tsubouchi T."/>
            <person name="Morono Y."/>
            <person name="Uchiyama I."/>
            <person name="Ito T."/>
            <person name="Fujiyama A."/>
            <person name="Inagaki F."/>
            <person name="Takami H."/>
        </authorList>
    </citation>
    <scope>NUCLEOTIDE SEQUENCE</scope>
    <source>
        <strain evidence="1">Expedition CK06-06</strain>
    </source>
</reference>
<accession>X1IAS1</accession>
<dbReference type="InterPro" id="IPR023211">
    <property type="entry name" value="DNA_pol_palm_dom_sf"/>
</dbReference>
<proteinExistence type="predicted"/>
<dbReference type="EMBL" id="BARU01040610">
    <property type="protein sequence ID" value="GAH79481.1"/>
    <property type="molecule type" value="Genomic_DNA"/>
</dbReference>
<dbReference type="Gene3D" id="3.90.1600.10">
    <property type="entry name" value="Palm domain of DNA polymerase"/>
    <property type="match status" value="1"/>
</dbReference>
<protein>
    <submittedName>
        <fullName evidence="1">Uncharacterized protein</fullName>
    </submittedName>
</protein>
<gene>
    <name evidence="1" type="ORF">S03H2_62759</name>
</gene>
<name>X1IAS1_9ZZZZ</name>
<comment type="caution">
    <text evidence="1">The sequence shown here is derived from an EMBL/GenBank/DDBJ whole genome shotgun (WGS) entry which is preliminary data.</text>
</comment>